<dbReference type="InterPro" id="IPR002347">
    <property type="entry name" value="SDR_fam"/>
</dbReference>
<gene>
    <name evidence="1" type="ORF">S01H1_26990</name>
</gene>
<dbReference type="AlphaFoldDB" id="X0UER9"/>
<evidence type="ECO:0000313" key="1">
    <source>
        <dbReference type="EMBL" id="GAF86955.1"/>
    </source>
</evidence>
<organism evidence="1">
    <name type="scientific">marine sediment metagenome</name>
    <dbReference type="NCBI Taxonomy" id="412755"/>
    <lineage>
        <taxon>unclassified sequences</taxon>
        <taxon>metagenomes</taxon>
        <taxon>ecological metagenomes</taxon>
    </lineage>
</organism>
<protein>
    <recommendedName>
        <fullName evidence="2">Gluconate 5-dehydrogenase</fullName>
    </recommendedName>
</protein>
<evidence type="ECO:0008006" key="2">
    <source>
        <dbReference type="Google" id="ProtNLM"/>
    </source>
</evidence>
<feature type="non-terminal residue" evidence="1">
    <location>
        <position position="1"/>
    </location>
</feature>
<dbReference type="Pfam" id="PF13561">
    <property type="entry name" value="adh_short_C2"/>
    <property type="match status" value="1"/>
</dbReference>
<dbReference type="InterPro" id="IPR036291">
    <property type="entry name" value="NAD(P)-bd_dom_sf"/>
</dbReference>
<accession>X0UER9</accession>
<dbReference type="Gene3D" id="3.40.50.720">
    <property type="entry name" value="NAD(P)-binding Rossmann-like Domain"/>
    <property type="match status" value="1"/>
</dbReference>
<proteinExistence type="predicted"/>
<sequence length="58" mass="6440">KILTKDRVESIFRHTPMNRFGEPDELVGAVIWLSSERASSFVTGAIIRVDGGYTAMTI</sequence>
<comment type="caution">
    <text evidence="1">The sequence shown here is derived from an EMBL/GenBank/DDBJ whole genome shotgun (WGS) entry which is preliminary data.</text>
</comment>
<dbReference type="EMBL" id="BARS01016396">
    <property type="protein sequence ID" value="GAF86955.1"/>
    <property type="molecule type" value="Genomic_DNA"/>
</dbReference>
<reference evidence="1" key="1">
    <citation type="journal article" date="2014" name="Front. Microbiol.">
        <title>High frequency of phylogenetically diverse reductive dehalogenase-homologous genes in deep subseafloor sedimentary metagenomes.</title>
        <authorList>
            <person name="Kawai M."/>
            <person name="Futagami T."/>
            <person name="Toyoda A."/>
            <person name="Takaki Y."/>
            <person name="Nishi S."/>
            <person name="Hori S."/>
            <person name="Arai W."/>
            <person name="Tsubouchi T."/>
            <person name="Morono Y."/>
            <person name="Uchiyama I."/>
            <person name="Ito T."/>
            <person name="Fujiyama A."/>
            <person name="Inagaki F."/>
            <person name="Takami H."/>
        </authorList>
    </citation>
    <scope>NUCLEOTIDE SEQUENCE</scope>
    <source>
        <strain evidence="1">Expedition CK06-06</strain>
    </source>
</reference>
<name>X0UER9_9ZZZZ</name>
<dbReference type="SUPFAM" id="SSF51735">
    <property type="entry name" value="NAD(P)-binding Rossmann-fold domains"/>
    <property type="match status" value="1"/>
</dbReference>